<evidence type="ECO:0000313" key="7">
    <source>
        <dbReference type="Proteomes" id="UP000308133"/>
    </source>
</evidence>
<reference evidence="6 7" key="1">
    <citation type="submission" date="2018-02" db="EMBL/GenBank/DDBJ databases">
        <title>Draft genome sequences of Elsinoe sp., causing black scab on jojoba.</title>
        <authorList>
            <person name="Stodart B."/>
            <person name="Jeffress S."/>
            <person name="Ash G."/>
            <person name="Arun Chinnappa K."/>
        </authorList>
    </citation>
    <scope>NUCLEOTIDE SEQUENCE [LARGE SCALE GENOMIC DNA]</scope>
    <source>
        <strain evidence="6 7">Hillstone_2</strain>
    </source>
</reference>
<keyword evidence="3" id="KW-0560">Oxidoreductase</keyword>
<dbReference type="Proteomes" id="UP000308133">
    <property type="component" value="Unassembled WGS sequence"/>
</dbReference>
<dbReference type="Gene3D" id="3.50.50.60">
    <property type="entry name" value="FAD/NAD(P)-binding domain"/>
    <property type="match status" value="1"/>
</dbReference>
<name>A0A4U7BEM4_9PEZI</name>
<dbReference type="PANTHER" id="PTHR46972:SF1">
    <property type="entry name" value="FAD DEPENDENT OXIDOREDUCTASE DOMAIN-CONTAINING PROTEIN"/>
    <property type="match status" value="1"/>
</dbReference>
<dbReference type="InterPro" id="IPR002938">
    <property type="entry name" value="FAD-bd"/>
</dbReference>
<dbReference type="InterPro" id="IPR036188">
    <property type="entry name" value="FAD/NAD-bd_sf"/>
</dbReference>
<dbReference type="AlphaFoldDB" id="A0A4U7BEM4"/>
<evidence type="ECO:0000259" key="5">
    <source>
        <dbReference type="Pfam" id="PF01494"/>
    </source>
</evidence>
<gene>
    <name evidence="6" type="ORF">C1H76_0621</name>
</gene>
<dbReference type="EMBL" id="PTQR01000008">
    <property type="protein sequence ID" value="TKX27074.1"/>
    <property type="molecule type" value="Genomic_DNA"/>
</dbReference>
<dbReference type="SUPFAM" id="SSF51905">
    <property type="entry name" value="FAD/NAD(P)-binding domain"/>
    <property type="match status" value="1"/>
</dbReference>
<keyword evidence="2" id="KW-0274">FAD</keyword>
<comment type="caution">
    <text evidence="6">The sequence shown here is derived from an EMBL/GenBank/DDBJ whole genome shotgun (WGS) entry which is preliminary data.</text>
</comment>
<dbReference type="Pfam" id="PF01494">
    <property type="entry name" value="FAD_binding_3"/>
    <property type="match status" value="1"/>
</dbReference>
<dbReference type="PANTHER" id="PTHR46972">
    <property type="entry name" value="MONOOXYGENASE ASQM-RELATED"/>
    <property type="match status" value="1"/>
</dbReference>
<proteinExistence type="predicted"/>
<evidence type="ECO:0000256" key="2">
    <source>
        <dbReference type="ARBA" id="ARBA00022827"/>
    </source>
</evidence>
<dbReference type="GO" id="GO:0004497">
    <property type="term" value="F:monooxygenase activity"/>
    <property type="evidence" value="ECO:0007669"/>
    <property type="project" value="UniProtKB-KW"/>
</dbReference>
<keyword evidence="4 6" id="KW-0503">Monooxygenase</keyword>
<evidence type="ECO:0000256" key="3">
    <source>
        <dbReference type="ARBA" id="ARBA00023002"/>
    </source>
</evidence>
<evidence type="ECO:0000256" key="1">
    <source>
        <dbReference type="ARBA" id="ARBA00022630"/>
    </source>
</evidence>
<dbReference type="GO" id="GO:0071949">
    <property type="term" value="F:FAD binding"/>
    <property type="evidence" value="ECO:0007669"/>
    <property type="project" value="InterPro"/>
</dbReference>
<evidence type="ECO:0000256" key="4">
    <source>
        <dbReference type="ARBA" id="ARBA00023033"/>
    </source>
</evidence>
<accession>A0A4U7BEM4</accession>
<feature type="domain" description="FAD-binding" evidence="5">
    <location>
        <begin position="5"/>
        <end position="340"/>
    </location>
</feature>
<dbReference type="PRINTS" id="PR00420">
    <property type="entry name" value="RNGMNOXGNASE"/>
</dbReference>
<evidence type="ECO:0000313" key="6">
    <source>
        <dbReference type="EMBL" id="TKX27074.1"/>
    </source>
</evidence>
<sequence length="434" mass="48118">MAPLKIAIIGAGPAGSTLALILHNAGIEATIFESEPNANARNQGGTLDLHDNTGLLAIKRAGLWDTFTKKCRYDGEAMIASNKYLRRYLNLPGATEGSSRGRPEIDRTVLRQMLVDALPAPTVRWNHHLKNIDDSDPTNITLHFRDGTTYSGFDLLVGAEGAWSKVRSLVTHVKPFYAGMSMIRYTISDVKNRYPDLHELVNRGSLFAFSDGKAILAQQLGDGSLSTSAVRLTPEEFLKNLPYDSADGKAGKEHSLSYFQDWDPRLRKLIEVTDDTEPWYGNICSLPVGTRWAHRPGITLIGDAAHALVPWAGEGVNLSLEDSVKLADAIITASKTASEKGTVSKEVLSARVKEYEEDMFVRAKKTSGMSYNMMNAMFYETGAPDLTMEKYVTVAMGDPVPWWAVPVLSVVVSTYFRWFRWWYPGLGDIHKKTR</sequence>
<keyword evidence="1" id="KW-0285">Flavoprotein</keyword>
<protein>
    <submittedName>
        <fullName evidence="6">Monooxygenase-like protein asqM</fullName>
    </submittedName>
</protein>
<organism evidence="6 7">
    <name type="scientific">Elsinoe australis</name>
    <dbReference type="NCBI Taxonomy" id="40998"/>
    <lineage>
        <taxon>Eukaryota</taxon>
        <taxon>Fungi</taxon>
        <taxon>Dikarya</taxon>
        <taxon>Ascomycota</taxon>
        <taxon>Pezizomycotina</taxon>
        <taxon>Dothideomycetes</taxon>
        <taxon>Dothideomycetidae</taxon>
        <taxon>Myriangiales</taxon>
        <taxon>Elsinoaceae</taxon>
        <taxon>Elsinoe</taxon>
    </lineage>
</organism>